<dbReference type="PANTHER" id="PTHR34407">
    <property type="entry name" value="EXPRESSED PROTEIN"/>
    <property type="match status" value="1"/>
</dbReference>
<dbReference type="InterPro" id="IPR036514">
    <property type="entry name" value="SGNH_hydro_sf"/>
</dbReference>
<reference evidence="1 2" key="1">
    <citation type="journal article" date="2024" name="Science">
        <title>Giant polyketide synthase enzymes in the biosynthesis of giant marine polyether toxins.</title>
        <authorList>
            <person name="Fallon T.R."/>
            <person name="Shende V.V."/>
            <person name="Wierzbicki I.H."/>
            <person name="Pendleton A.L."/>
            <person name="Watervoot N.F."/>
            <person name="Auber R.P."/>
            <person name="Gonzalez D.J."/>
            <person name="Wisecaver J.H."/>
            <person name="Moore B.S."/>
        </authorList>
    </citation>
    <scope>NUCLEOTIDE SEQUENCE [LARGE SCALE GENOMIC DNA]</scope>
    <source>
        <strain evidence="1 2">12B1</strain>
    </source>
</reference>
<accession>A0AB34IA22</accession>
<evidence type="ECO:0000313" key="1">
    <source>
        <dbReference type="EMBL" id="KAL1495257.1"/>
    </source>
</evidence>
<name>A0AB34IA22_PRYPA</name>
<comment type="caution">
    <text evidence="1">The sequence shown here is derived from an EMBL/GenBank/DDBJ whole genome shotgun (WGS) entry which is preliminary data.</text>
</comment>
<evidence type="ECO:0008006" key="3">
    <source>
        <dbReference type="Google" id="ProtNLM"/>
    </source>
</evidence>
<sequence>MAAALKLSAAEALLNASLVLRGAEHAAWDEPRLACVLATLRARLPLRLAVLGGSVSAGSVFAVRSGHAARWLYHAKLARALGALFPPAAPNASHRVHNGALPATGPAWFEHCLGAQLPAAPPHLLLLEFGVNTDGHPAAFERMLRALVARRAAAGGPALLAVNLHAWGKAHPRTGKRMARVCFRVEEGGARRAANAMSAEELASPAQRRVQTWNDSFNFGDEDAIARLCQHYNVPLVSMRGALFRAVVDDAAAHTRLGSFMSDCKHPNSQGHTYIAQLILGRILASRGGEEACRAVGAKLPPPLYPDGMPLASSHCARGEQLSRYVLSSRGFEMTDEGRGKHGLVARQPGSQLTLRLSAAPLPPLPPLPAAAAASRGGGGGLRACADATAAEAAAAVAAAAREARGGGAAALRRWRRRFSCAEEQAACAAPLVQRLCRATCGVCSAAAAGGGRGLGLWLAYLHSYQSMGRVGVACGGACACGGQVDAHNRWSQTSVTAVHLVRVMQLAPTNETGRSDDCRLTLEVLQGTSSGGHKFKLLGLLFAQLSDEKWQPPGTHVDPRLMFDLKTEEG</sequence>
<dbReference type="SUPFAM" id="SSF52266">
    <property type="entry name" value="SGNH hydrolase"/>
    <property type="match status" value="1"/>
</dbReference>
<dbReference type="EMBL" id="JBGBPQ010000033">
    <property type="protein sequence ID" value="KAL1495257.1"/>
    <property type="molecule type" value="Genomic_DNA"/>
</dbReference>
<dbReference type="Proteomes" id="UP001515480">
    <property type="component" value="Unassembled WGS sequence"/>
</dbReference>
<keyword evidence="2" id="KW-1185">Reference proteome</keyword>
<gene>
    <name evidence="1" type="ORF">AB1Y20_017118</name>
</gene>
<dbReference type="Gene3D" id="3.40.50.1110">
    <property type="entry name" value="SGNH hydrolase"/>
    <property type="match status" value="1"/>
</dbReference>
<organism evidence="1 2">
    <name type="scientific">Prymnesium parvum</name>
    <name type="common">Toxic golden alga</name>
    <dbReference type="NCBI Taxonomy" id="97485"/>
    <lineage>
        <taxon>Eukaryota</taxon>
        <taxon>Haptista</taxon>
        <taxon>Haptophyta</taxon>
        <taxon>Prymnesiophyceae</taxon>
        <taxon>Prymnesiales</taxon>
        <taxon>Prymnesiaceae</taxon>
        <taxon>Prymnesium</taxon>
    </lineage>
</organism>
<protein>
    <recommendedName>
        <fullName evidence="3">SGNH hydrolase-type esterase domain-containing protein</fullName>
    </recommendedName>
</protein>
<dbReference type="AlphaFoldDB" id="A0AB34IA22"/>
<dbReference type="PANTHER" id="PTHR34407:SF1">
    <property type="entry name" value="SGNH HYDROLASE-TYPE ESTERASE DOMAIN-CONTAINING PROTEIN"/>
    <property type="match status" value="1"/>
</dbReference>
<evidence type="ECO:0000313" key="2">
    <source>
        <dbReference type="Proteomes" id="UP001515480"/>
    </source>
</evidence>
<proteinExistence type="predicted"/>